<dbReference type="AlphaFoldDB" id="F6D5L8"/>
<dbReference type="RefSeq" id="WP_013825137.1">
    <property type="nucleotide sequence ID" value="NC_015574.1"/>
</dbReference>
<dbReference type="HOGENOM" id="CLU_119371_0_0_2"/>
<keyword evidence="2" id="KW-1185">Reference proteome</keyword>
<accession>F6D5L8</accession>
<dbReference type="KEGG" id="mew:MSWAN_0597"/>
<dbReference type="GO" id="GO:0016301">
    <property type="term" value="F:kinase activity"/>
    <property type="evidence" value="ECO:0007669"/>
    <property type="project" value="UniProtKB-KW"/>
</dbReference>
<dbReference type="Pfam" id="PF13207">
    <property type="entry name" value="AAA_17"/>
    <property type="match status" value="1"/>
</dbReference>
<organism evidence="1 2">
    <name type="scientific">Methanobacterium paludis (strain DSM 25820 / JCM 18151 / SWAN1)</name>
    <dbReference type="NCBI Taxonomy" id="868131"/>
    <lineage>
        <taxon>Archaea</taxon>
        <taxon>Methanobacteriati</taxon>
        <taxon>Methanobacteriota</taxon>
        <taxon>Methanomada group</taxon>
        <taxon>Methanobacteria</taxon>
        <taxon>Methanobacteriales</taxon>
        <taxon>Methanobacteriaceae</taxon>
        <taxon>Methanobacterium</taxon>
    </lineage>
</organism>
<dbReference type="GeneID" id="10668087"/>
<reference evidence="1 2" key="1">
    <citation type="journal article" date="2014" name="Int. J. Syst. Evol. Microbiol.">
        <title>Methanobacterium paludis sp. nov. and a novel strain of Methanobacterium lacus isolated from northern peatlands.</title>
        <authorList>
            <person name="Cadillo-Quiroz H."/>
            <person name="Brauer S.L."/>
            <person name="Goodson N."/>
            <person name="Yavitt J.B."/>
            <person name="Zinder S.H."/>
        </authorList>
    </citation>
    <scope>NUCLEOTIDE SEQUENCE [LARGE SCALE GENOMIC DNA]</scope>
    <source>
        <strain evidence="2">DSM 25820 / JCM 18151 / SWAN1</strain>
    </source>
</reference>
<dbReference type="Gene3D" id="3.40.50.300">
    <property type="entry name" value="P-loop containing nucleotide triphosphate hydrolases"/>
    <property type="match status" value="1"/>
</dbReference>
<dbReference type="SUPFAM" id="SSF52540">
    <property type="entry name" value="P-loop containing nucleoside triphosphate hydrolases"/>
    <property type="match status" value="1"/>
</dbReference>
<dbReference type="eggNOG" id="arCOG01039">
    <property type="taxonomic scope" value="Archaea"/>
</dbReference>
<gene>
    <name evidence="1" type="ordered locus">MSWAN_0597</name>
</gene>
<sequence length="181" mass="20240">MVQWNLAAVVGVPGVGKTSLCRQAAKDLECTHVNYGELMLEVARQKGLASTDSEMFSLDIDVQHQIWRTAAEEIKGMSNVLVDLHGVDKSQIGYIISLPIETIFPDIIIIIESTCINIMERRHNDPSKRRIIEDIKSIKEHMKLLRSSIATCSVILGCTFTVLQNNDFDECLDELVDILGK</sequence>
<evidence type="ECO:0000313" key="2">
    <source>
        <dbReference type="Proteomes" id="UP000009231"/>
    </source>
</evidence>
<dbReference type="Proteomes" id="UP000009231">
    <property type="component" value="Chromosome"/>
</dbReference>
<keyword evidence="1" id="KW-0418">Kinase</keyword>
<dbReference type="STRING" id="868131.MSWAN_0597"/>
<proteinExistence type="predicted"/>
<protein>
    <submittedName>
        <fullName evidence="1">Adenylate kinase</fullName>
    </submittedName>
</protein>
<dbReference type="EMBL" id="CP002772">
    <property type="protein sequence ID" value="AEG17635.1"/>
    <property type="molecule type" value="Genomic_DNA"/>
</dbReference>
<evidence type="ECO:0000313" key="1">
    <source>
        <dbReference type="EMBL" id="AEG17635.1"/>
    </source>
</evidence>
<keyword evidence="1" id="KW-0808">Transferase</keyword>
<dbReference type="InterPro" id="IPR027417">
    <property type="entry name" value="P-loop_NTPase"/>
</dbReference>
<dbReference type="NCBIfam" id="NF003122">
    <property type="entry name" value="PRK04040.1"/>
    <property type="match status" value="1"/>
</dbReference>
<name>F6D5L8_METPW</name>
<dbReference type="OrthoDB" id="8730at2157"/>